<dbReference type="InterPro" id="IPR019446">
    <property type="entry name" value="BMT5-like"/>
</dbReference>
<evidence type="ECO:0000259" key="1">
    <source>
        <dbReference type="Pfam" id="PF10354"/>
    </source>
</evidence>
<gene>
    <name evidence="2" type="ORF">CANARDRAFT_204996</name>
</gene>
<dbReference type="PANTHER" id="PTHR11538:SF26">
    <property type="entry name" value="FERREDOXIN-FOLD ANTICODON-BINDING DOMAIN-CONTAINING PROTEIN 1"/>
    <property type="match status" value="1"/>
</dbReference>
<dbReference type="GO" id="GO:0005737">
    <property type="term" value="C:cytoplasm"/>
    <property type="evidence" value="ECO:0007669"/>
    <property type="project" value="TreeGrafter"/>
</dbReference>
<proteinExistence type="predicted"/>
<organism evidence="2 3">
    <name type="scientific">[Candida] arabinofermentans NRRL YB-2248</name>
    <dbReference type="NCBI Taxonomy" id="983967"/>
    <lineage>
        <taxon>Eukaryota</taxon>
        <taxon>Fungi</taxon>
        <taxon>Dikarya</taxon>
        <taxon>Ascomycota</taxon>
        <taxon>Saccharomycotina</taxon>
        <taxon>Pichiomycetes</taxon>
        <taxon>Pichiales</taxon>
        <taxon>Pichiaceae</taxon>
        <taxon>Ogataea</taxon>
        <taxon>Ogataea/Candida clade</taxon>
    </lineage>
</organism>
<dbReference type="Pfam" id="PF10354">
    <property type="entry name" value="BMT5-like"/>
    <property type="match status" value="1"/>
</dbReference>
<dbReference type="OrthoDB" id="273345at2759"/>
<evidence type="ECO:0000313" key="3">
    <source>
        <dbReference type="Proteomes" id="UP000094801"/>
    </source>
</evidence>
<accession>A0A1E4SSQ3</accession>
<dbReference type="PANTHER" id="PTHR11538">
    <property type="entry name" value="PHENYLALANYL-TRNA SYNTHETASE"/>
    <property type="match status" value="1"/>
</dbReference>
<feature type="domain" description="25S rRNA (uridine-N(3))-methyltransferase BMT5-like" evidence="1">
    <location>
        <begin position="74"/>
        <end position="295"/>
    </location>
</feature>
<protein>
    <recommendedName>
        <fullName evidence="1">25S rRNA (uridine-N(3))-methyltransferase BMT5-like domain-containing protein</fullName>
    </recommendedName>
</protein>
<reference evidence="3" key="1">
    <citation type="submission" date="2016-04" db="EMBL/GenBank/DDBJ databases">
        <title>Comparative genomics of biotechnologically important yeasts.</title>
        <authorList>
            <consortium name="DOE Joint Genome Institute"/>
            <person name="Riley R."/>
            <person name="Haridas S."/>
            <person name="Wolfe K.H."/>
            <person name="Lopes M.R."/>
            <person name="Hittinger C.T."/>
            <person name="Goker M."/>
            <person name="Salamov A."/>
            <person name="Wisecaver J."/>
            <person name="Long T.M."/>
            <person name="Aerts A.L."/>
            <person name="Barry K."/>
            <person name="Choi C."/>
            <person name="Clum A."/>
            <person name="Coughlan A.Y."/>
            <person name="Deshpande S."/>
            <person name="Douglass A.P."/>
            <person name="Hanson S.J."/>
            <person name="Klenk H.-P."/>
            <person name="Labutti K."/>
            <person name="Lapidus A."/>
            <person name="Lindquist E."/>
            <person name="Lipzen A."/>
            <person name="Meier-Kolthoff J.P."/>
            <person name="Ohm R.A."/>
            <person name="Otillar R.P."/>
            <person name="Pangilinan J."/>
            <person name="Peng Y."/>
            <person name="Rokas A."/>
            <person name="Rosa C.A."/>
            <person name="Scheuner C."/>
            <person name="Sibirny A.A."/>
            <person name="Slot J.C."/>
            <person name="Stielow J.B."/>
            <person name="Sun H."/>
            <person name="Kurtzman C.P."/>
            <person name="Blackwell M."/>
            <person name="Grigoriev I.V."/>
            <person name="Jeffries T.W."/>
        </authorList>
    </citation>
    <scope>NUCLEOTIDE SEQUENCE [LARGE SCALE GENOMIC DNA]</scope>
    <source>
        <strain evidence="3">NRRL YB-2248</strain>
    </source>
</reference>
<dbReference type="Proteomes" id="UP000094801">
    <property type="component" value="Unassembled WGS sequence"/>
</dbReference>
<evidence type="ECO:0000313" key="2">
    <source>
        <dbReference type="EMBL" id="ODV82549.1"/>
    </source>
</evidence>
<name>A0A1E4SSQ3_9ASCO</name>
<dbReference type="GO" id="GO:0070042">
    <property type="term" value="F:rRNA (uridine-N3-)-methyltransferase activity"/>
    <property type="evidence" value="ECO:0007669"/>
    <property type="project" value="InterPro"/>
</dbReference>
<dbReference type="AlphaFoldDB" id="A0A1E4SSQ3"/>
<keyword evidence="3" id="KW-1185">Reference proteome</keyword>
<sequence>MGRKGNKVKLSGKLSIALLKQQSLEKSTKLQKEKELKQIQLKKDSIKNKNKPKNPELIKEKQSYIPFNENDYVLFVGEGDFSFSLSAIQSGYLKPERIIATSFDSFEEGKLKYKNFENNVSELKAKGVKVIHEVDVTNLIKSLKLTSNFKKNKFKNKEILGTDKLNLIMFNFPHTGKGIKDINRNIAIHQKLIVDYYKNCFELFHLLKMNRNYNISQSTTHSSIANSGYGIIDNLNKKNSSKNVENIDRIALSLFDGEPYNSWQIKRLAKESIGYKVERSGSLNWNDFPNYEHRRTNSMMDTTKASAERDAKIYVFDKFIKLDDKKKKVDSDDED</sequence>
<dbReference type="EMBL" id="KV453881">
    <property type="protein sequence ID" value="ODV82549.1"/>
    <property type="molecule type" value="Genomic_DNA"/>
</dbReference>
<dbReference type="GO" id="GO:0070475">
    <property type="term" value="P:rRNA base methylation"/>
    <property type="evidence" value="ECO:0007669"/>
    <property type="project" value="InterPro"/>
</dbReference>
<dbReference type="STRING" id="983967.A0A1E4SSQ3"/>